<accession>Q7MA72</accession>
<comment type="similarity">
    <text evidence="1 5">Belongs to the acylphosphatase family.</text>
</comment>
<dbReference type="EMBL" id="BX571658">
    <property type="protein sequence ID" value="CAE09579.1"/>
    <property type="molecule type" value="Genomic_DNA"/>
</dbReference>
<dbReference type="InterPro" id="IPR020456">
    <property type="entry name" value="Acylphosphatase"/>
</dbReference>
<reference evidence="7 8" key="1">
    <citation type="journal article" date="2003" name="Proc. Natl. Acad. Sci. U.S.A.">
        <title>Complete genome sequence and analysis of Wolinella succinogenes.</title>
        <authorList>
            <person name="Baar C."/>
            <person name="Eppinger M."/>
            <person name="Raddatz G."/>
            <person name="Simon JM."/>
            <person name="Lanz C."/>
            <person name="Klimmek O."/>
            <person name="Nandakumar R."/>
            <person name="Gross R."/>
            <person name="Rosinus A."/>
            <person name="Keller H."/>
            <person name="Jagtap P."/>
            <person name="Linke B."/>
            <person name="Meyer F."/>
            <person name="Lederer H."/>
            <person name="Schuster S.C."/>
        </authorList>
    </citation>
    <scope>NUCLEOTIDE SEQUENCE [LARGE SCALE GENOMIC DNA]</scope>
    <source>
        <strain evidence="8">ATCC 29543 / DSM 1740 / CCUG 13145 / JCM 31913 / LMG 7466 / NCTC 11488 / FDC 602W</strain>
    </source>
</reference>
<organism evidence="8">
    <name type="scientific">Wolinella succinogenes (strain ATCC 29543 / DSM 1740 / CCUG 13145 / JCM 31913 / LMG 7466 / NCTC 11488 / FDC 602W)</name>
    <name type="common">Vibrio succinogenes</name>
    <dbReference type="NCBI Taxonomy" id="273121"/>
    <lineage>
        <taxon>Bacteria</taxon>
        <taxon>Pseudomonadati</taxon>
        <taxon>Campylobacterota</taxon>
        <taxon>Epsilonproteobacteria</taxon>
        <taxon>Campylobacterales</taxon>
        <taxon>Helicobacteraceae</taxon>
        <taxon>Wolinella</taxon>
    </lineage>
</organism>
<comment type="catalytic activity">
    <reaction evidence="3 4">
        <text>an acyl phosphate + H2O = a carboxylate + phosphate + H(+)</text>
        <dbReference type="Rhea" id="RHEA:14965"/>
        <dbReference type="ChEBI" id="CHEBI:15377"/>
        <dbReference type="ChEBI" id="CHEBI:15378"/>
        <dbReference type="ChEBI" id="CHEBI:29067"/>
        <dbReference type="ChEBI" id="CHEBI:43474"/>
        <dbReference type="ChEBI" id="CHEBI:59918"/>
        <dbReference type="EC" id="3.6.1.7"/>
    </reaction>
</comment>
<dbReference type="Gene3D" id="3.40.50.1820">
    <property type="entry name" value="alpha/beta hydrolase"/>
    <property type="match status" value="1"/>
</dbReference>
<protein>
    <recommendedName>
        <fullName evidence="2 4">acylphosphatase</fullName>
        <ecNumber evidence="2 4">3.6.1.7</ecNumber>
    </recommendedName>
</protein>
<dbReference type="HOGENOM" id="CLU_020336_13_2_7"/>
<dbReference type="InterPro" id="IPR000073">
    <property type="entry name" value="AB_hydrolase_1"/>
</dbReference>
<dbReference type="KEGG" id="wsu:WS0437"/>
<evidence type="ECO:0000256" key="1">
    <source>
        <dbReference type="ARBA" id="ARBA00005614"/>
    </source>
</evidence>
<dbReference type="InterPro" id="IPR001792">
    <property type="entry name" value="Acylphosphatase-like_dom"/>
</dbReference>
<dbReference type="AlphaFoldDB" id="Q7MA72"/>
<evidence type="ECO:0000313" key="7">
    <source>
        <dbReference type="EMBL" id="CAE09579.1"/>
    </source>
</evidence>
<keyword evidence="8" id="KW-1185">Reference proteome</keyword>
<evidence type="ECO:0000256" key="3">
    <source>
        <dbReference type="ARBA" id="ARBA00047645"/>
    </source>
</evidence>
<dbReference type="SUPFAM" id="SSF53474">
    <property type="entry name" value="alpha/beta-Hydrolases"/>
    <property type="match status" value="1"/>
</dbReference>
<dbReference type="eggNOG" id="COG1073">
    <property type="taxonomic scope" value="Bacteria"/>
</dbReference>
<keyword evidence="4 7" id="KW-0378">Hydrolase</keyword>
<dbReference type="Pfam" id="PF12697">
    <property type="entry name" value="Abhydrolase_6"/>
    <property type="match status" value="1"/>
</dbReference>
<feature type="active site" evidence="4">
    <location>
        <position position="275"/>
    </location>
</feature>
<dbReference type="Proteomes" id="UP000000422">
    <property type="component" value="Chromosome"/>
</dbReference>
<dbReference type="SUPFAM" id="SSF54975">
    <property type="entry name" value="Acylphosphatase/BLUF domain-like"/>
    <property type="match status" value="1"/>
</dbReference>
<sequence length="328" mass="36600">MAQKEIRYGEATFPLSYEILNPSAPRDILFLHGWGSNKEIMKQAFGRSFADFRHLYLDLPGFGGTPNELVLATRDYAKITQAFLSEVGFKGDFIAGHSFGGKVATLLSPQNLILLSSAGILLPKSLKIKSKIALAKIAKPLLGGVLTERLRSEDAKGMPQNMYETFKNVVDEDFSPHFRESRSLGFLFWGKEDRATPLECGCKIASLMPRATLFPLEGDHYFFLNQATLIEGIVKKGIALKTYHFKITGKVQGVGYRKFTQRVAQEMGLKGHVRNMEDGSVEALCTLEESQYEPFIKALHQGPLRSKVEAIEASEVESRPLEGFEILY</sequence>
<dbReference type="PANTHER" id="PTHR47268">
    <property type="entry name" value="ACYLPHOSPHATASE"/>
    <property type="match status" value="1"/>
</dbReference>
<dbReference type="EC" id="3.6.1.7" evidence="2 4"/>
<dbReference type="RefSeq" id="WP_011138379.1">
    <property type="nucleotide sequence ID" value="NC_005090.1"/>
</dbReference>
<evidence type="ECO:0000313" key="8">
    <source>
        <dbReference type="Proteomes" id="UP000000422"/>
    </source>
</evidence>
<feature type="domain" description="Acylphosphatase-like" evidence="6">
    <location>
        <begin position="242"/>
        <end position="328"/>
    </location>
</feature>
<name>Q7MA72_WOLSU</name>
<dbReference type="InterPro" id="IPR036046">
    <property type="entry name" value="Acylphosphatase-like_dom_sf"/>
</dbReference>
<dbReference type="STRING" id="273121.WS0437"/>
<gene>
    <name evidence="7" type="ordered locus">WS0437</name>
</gene>
<evidence type="ECO:0000259" key="6">
    <source>
        <dbReference type="PROSITE" id="PS51160"/>
    </source>
</evidence>
<feature type="active site" evidence="4">
    <location>
        <position position="257"/>
    </location>
</feature>
<evidence type="ECO:0000256" key="2">
    <source>
        <dbReference type="ARBA" id="ARBA00012150"/>
    </source>
</evidence>
<dbReference type="eggNOG" id="COG1254">
    <property type="taxonomic scope" value="Bacteria"/>
</dbReference>
<dbReference type="Gene3D" id="3.30.70.100">
    <property type="match status" value="1"/>
</dbReference>
<dbReference type="PANTHER" id="PTHR47268:SF4">
    <property type="entry name" value="ACYLPHOSPHATASE"/>
    <property type="match status" value="1"/>
</dbReference>
<proteinExistence type="inferred from homology"/>
<dbReference type="ESTHER" id="wolsu-q7ma72">
    <property type="family name" value="AlphaBeta_hydrolase"/>
</dbReference>
<evidence type="ECO:0000256" key="4">
    <source>
        <dbReference type="PROSITE-ProRule" id="PRU00520"/>
    </source>
</evidence>
<dbReference type="Pfam" id="PF00708">
    <property type="entry name" value="Acylphosphatase"/>
    <property type="match status" value="1"/>
</dbReference>
<evidence type="ECO:0000256" key="5">
    <source>
        <dbReference type="RuleBase" id="RU004168"/>
    </source>
</evidence>
<dbReference type="InterPro" id="IPR029058">
    <property type="entry name" value="AB_hydrolase_fold"/>
</dbReference>
<dbReference type="PROSITE" id="PS51160">
    <property type="entry name" value="ACYLPHOSPHATASE_3"/>
    <property type="match status" value="1"/>
</dbReference>
<dbReference type="GO" id="GO:0003998">
    <property type="term" value="F:acylphosphatase activity"/>
    <property type="evidence" value="ECO:0007669"/>
    <property type="project" value="UniProtKB-EC"/>
</dbReference>